<evidence type="ECO:0000313" key="3">
    <source>
        <dbReference type="Proteomes" id="UP000199076"/>
    </source>
</evidence>
<dbReference type="OrthoDB" id="342696at2157"/>
<dbReference type="AlphaFoldDB" id="A0A1G7U5A5"/>
<reference evidence="3" key="1">
    <citation type="submission" date="2016-10" db="EMBL/GenBank/DDBJ databases">
        <authorList>
            <person name="Varghese N."/>
            <person name="Submissions S."/>
        </authorList>
    </citation>
    <scope>NUCLEOTIDE SEQUENCE [LARGE SCALE GENOMIC DNA]</scope>
    <source>
        <strain evidence="3">IBRC-M 10760</strain>
    </source>
</reference>
<dbReference type="RefSeq" id="WP_092695794.1">
    <property type="nucleotide sequence ID" value="NZ_FNBK01000039.1"/>
</dbReference>
<keyword evidence="1" id="KW-0812">Transmembrane</keyword>
<feature type="transmembrane region" description="Helical" evidence="1">
    <location>
        <begin position="149"/>
        <end position="181"/>
    </location>
</feature>
<gene>
    <name evidence="2" type="ORF">SAMN05216218_1391</name>
</gene>
<evidence type="ECO:0000256" key="1">
    <source>
        <dbReference type="SAM" id="Phobius"/>
    </source>
</evidence>
<organism evidence="2 3">
    <name type="scientific">Halorientalis regularis</name>
    <dbReference type="NCBI Taxonomy" id="660518"/>
    <lineage>
        <taxon>Archaea</taxon>
        <taxon>Methanobacteriati</taxon>
        <taxon>Methanobacteriota</taxon>
        <taxon>Stenosarchaea group</taxon>
        <taxon>Halobacteria</taxon>
        <taxon>Halobacteriales</taxon>
        <taxon>Haloarculaceae</taxon>
        <taxon>Halorientalis</taxon>
    </lineage>
</organism>
<protein>
    <submittedName>
        <fullName evidence="2">Uncharacterized protein</fullName>
    </submittedName>
</protein>
<accession>A0A1G7U5A5</accession>
<keyword evidence="1" id="KW-0472">Membrane</keyword>
<evidence type="ECO:0000313" key="2">
    <source>
        <dbReference type="EMBL" id="SDG42643.1"/>
    </source>
</evidence>
<dbReference type="Proteomes" id="UP000199076">
    <property type="component" value="Unassembled WGS sequence"/>
</dbReference>
<keyword evidence="1" id="KW-1133">Transmembrane helix</keyword>
<feature type="transmembrane region" description="Helical" evidence="1">
    <location>
        <begin position="116"/>
        <end position="143"/>
    </location>
</feature>
<sequence>MTDRLLRLREEYDQANQETKRAIGTYIHDRPGRWIPKQQLVTEFDLDESVVGRHLDDFHGDSFVQSRHDEQGRRMVRWDGPGAGGLEYRLRQVLPERVWRAGQEIRPLFTLEVLGGAYPVTLFAGVLWVSGIVTGLFFLFVLYSPWDSILGVTVIDALVLTGVVTVCASLLLVFIPLAYILDRVLTRVLNWITGHVRDDQRNKK</sequence>
<name>A0A1G7U5A5_9EURY</name>
<keyword evidence="3" id="KW-1185">Reference proteome</keyword>
<dbReference type="EMBL" id="FNBK01000039">
    <property type="protein sequence ID" value="SDG42643.1"/>
    <property type="molecule type" value="Genomic_DNA"/>
</dbReference>
<proteinExistence type="predicted"/>